<dbReference type="InterPro" id="IPR003660">
    <property type="entry name" value="HAMP_dom"/>
</dbReference>
<gene>
    <name evidence="12" type="ORF">PJ311_09485</name>
</gene>
<keyword evidence="7" id="KW-0175">Coiled coil</keyword>
<keyword evidence="2" id="KW-1003">Cell membrane</keyword>
<keyword evidence="9" id="KW-1133">Transmembrane helix</keyword>
<evidence type="ECO:0000256" key="9">
    <source>
        <dbReference type="SAM" id="Phobius"/>
    </source>
</evidence>
<evidence type="ECO:0000256" key="4">
    <source>
        <dbReference type="ARBA" id="ARBA00023224"/>
    </source>
</evidence>
<evidence type="ECO:0000256" key="7">
    <source>
        <dbReference type="SAM" id="Coils"/>
    </source>
</evidence>
<feature type="coiled-coil region" evidence="7">
    <location>
        <begin position="139"/>
        <end position="173"/>
    </location>
</feature>
<comment type="similarity">
    <text evidence="5">Belongs to the methyl-accepting chemotaxis (MCP) protein family.</text>
</comment>
<dbReference type="Pfam" id="PF00672">
    <property type="entry name" value="HAMP"/>
    <property type="match status" value="1"/>
</dbReference>
<keyword evidence="13" id="KW-1185">Reference proteome</keyword>
<reference evidence="12 13" key="1">
    <citation type="submission" date="2023-01" db="EMBL/GenBank/DDBJ databases">
        <title>Bacillus changyiensis sp. nov., isolated from a coastal deposit.</title>
        <authorList>
            <person name="Xiao G."/>
            <person name="Lai Q."/>
            <person name="Hu Z."/>
            <person name="Shao Z."/>
        </authorList>
    </citation>
    <scope>NUCLEOTIDE SEQUENCE [LARGE SCALE GENOMIC DNA]</scope>
    <source>
        <strain evidence="12 13">CLL-7-23</strain>
    </source>
</reference>
<dbReference type="InterPro" id="IPR004090">
    <property type="entry name" value="Chemotax_Me-accpt_rcpt"/>
</dbReference>
<evidence type="ECO:0000256" key="2">
    <source>
        <dbReference type="ARBA" id="ARBA00022475"/>
    </source>
</evidence>
<evidence type="ECO:0000313" key="12">
    <source>
        <dbReference type="EMBL" id="MDA7026838.1"/>
    </source>
</evidence>
<feature type="domain" description="Methyl-accepting transducer" evidence="10">
    <location>
        <begin position="274"/>
        <end position="510"/>
    </location>
</feature>
<protein>
    <submittedName>
        <fullName evidence="12">Methyl-accepting chemotaxis protein</fullName>
    </submittedName>
</protein>
<evidence type="ECO:0000256" key="6">
    <source>
        <dbReference type="PROSITE-ProRule" id="PRU00284"/>
    </source>
</evidence>
<evidence type="ECO:0000259" key="11">
    <source>
        <dbReference type="PROSITE" id="PS50885"/>
    </source>
</evidence>
<feature type="compositionally biased region" description="Low complexity" evidence="8">
    <location>
        <begin position="269"/>
        <end position="278"/>
    </location>
</feature>
<name>A0ABT4X3G4_9BACI</name>
<keyword evidence="3 9" id="KW-0472">Membrane</keyword>
<keyword evidence="9" id="KW-0812">Transmembrane</keyword>
<dbReference type="EMBL" id="JAQKAB010000005">
    <property type="protein sequence ID" value="MDA7026838.1"/>
    <property type="molecule type" value="Genomic_DNA"/>
</dbReference>
<dbReference type="PANTHER" id="PTHR32089:SF112">
    <property type="entry name" value="LYSOZYME-LIKE PROTEIN-RELATED"/>
    <property type="match status" value="1"/>
</dbReference>
<dbReference type="PANTHER" id="PTHR32089">
    <property type="entry name" value="METHYL-ACCEPTING CHEMOTAXIS PROTEIN MCPB"/>
    <property type="match status" value="1"/>
</dbReference>
<dbReference type="SMART" id="SM00283">
    <property type="entry name" value="MA"/>
    <property type="match status" value="1"/>
</dbReference>
<dbReference type="CDD" id="cd11386">
    <property type="entry name" value="MCP_signal"/>
    <property type="match status" value="1"/>
</dbReference>
<evidence type="ECO:0000256" key="8">
    <source>
        <dbReference type="SAM" id="MobiDB-lite"/>
    </source>
</evidence>
<organism evidence="12 13">
    <name type="scientific">Bacillus changyiensis</name>
    <dbReference type="NCBI Taxonomy" id="3004103"/>
    <lineage>
        <taxon>Bacteria</taxon>
        <taxon>Bacillati</taxon>
        <taxon>Bacillota</taxon>
        <taxon>Bacilli</taxon>
        <taxon>Bacillales</taxon>
        <taxon>Bacillaceae</taxon>
        <taxon>Bacillus</taxon>
    </lineage>
</organism>
<dbReference type="Proteomes" id="UP001211894">
    <property type="component" value="Unassembled WGS sequence"/>
</dbReference>
<keyword evidence="4 6" id="KW-0807">Transducer</keyword>
<feature type="domain" description="HAMP" evidence="11">
    <location>
        <begin position="202"/>
        <end position="255"/>
    </location>
</feature>
<evidence type="ECO:0000259" key="10">
    <source>
        <dbReference type="PROSITE" id="PS50111"/>
    </source>
</evidence>
<evidence type="ECO:0000313" key="13">
    <source>
        <dbReference type="Proteomes" id="UP001211894"/>
    </source>
</evidence>
<feature type="compositionally biased region" description="Polar residues" evidence="8">
    <location>
        <begin position="279"/>
        <end position="291"/>
    </location>
</feature>
<feature type="transmembrane region" description="Helical" evidence="9">
    <location>
        <begin position="7"/>
        <end position="32"/>
    </location>
</feature>
<dbReference type="InterPro" id="IPR004089">
    <property type="entry name" value="MCPsignal_dom"/>
</dbReference>
<dbReference type="CDD" id="cd06225">
    <property type="entry name" value="HAMP"/>
    <property type="match status" value="1"/>
</dbReference>
<dbReference type="SMART" id="SM00304">
    <property type="entry name" value="HAMP"/>
    <property type="match status" value="1"/>
</dbReference>
<evidence type="ECO:0000256" key="1">
    <source>
        <dbReference type="ARBA" id="ARBA00004236"/>
    </source>
</evidence>
<feature type="region of interest" description="Disordered" evidence="8">
    <location>
        <begin position="269"/>
        <end position="291"/>
    </location>
</feature>
<dbReference type="Gene3D" id="6.10.340.10">
    <property type="match status" value="1"/>
</dbReference>
<evidence type="ECO:0000256" key="5">
    <source>
        <dbReference type="ARBA" id="ARBA00029447"/>
    </source>
</evidence>
<dbReference type="PROSITE" id="PS50111">
    <property type="entry name" value="CHEMOTAXIS_TRANSDUC_2"/>
    <property type="match status" value="1"/>
</dbReference>
<feature type="transmembrane region" description="Helical" evidence="9">
    <location>
        <begin position="177"/>
        <end position="196"/>
    </location>
</feature>
<comment type="subcellular location">
    <subcellularLocation>
        <location evidence="1">Cell membrane</location>
    </subcellularLocation>
</comment>
<dbReference type="Gene3D" id="1.10.287.950">
    <property type="entry name" value="Methyl-accepting chemotaxis protein"/>
    <property type="match status" value="1"/>
</dbReference>
<comment type="caution">
    <text evidence="12">The sequence shown here is derived from an EMBL/GenBank/DDBJ whole genome shotgun (WGS) entry which is preliminary data.</text>
</comment>
<proteinExistence type="inferred from homology"/>
<evidence type="ECO:0000256" key="3">
    <source>
        <dbReference type="ARBA" id="ARBA00023136"/>
    </source>
</evidence>
<dbReference type="Pfam" id="PF12729">
    <property type="entry name" value="4HB_MCP_1"/>
    <property type="match status" value="1"/>
</dbReference>
<dbReference type="PRINTS" id="PR00260">
    <property type="entry name" value="CHEMTRNSDUCR"/>
</dbReference>
<dbReference type="InterPro" id="IPR024478">
    <property type="entry name" value="HlyB_4HB_MCP"/>
</dbReference>
<sequence>MKIKTKLLLSYLIFVFMFILLGIFSNFSVVHINKNGENMYNDRLVPVIDLTKIVEKSGNVRIQMVQALLRKDSSLTENALMDLKDIDQLIEGYEKTNLVGAEKKVFDEFKSKWGIFAQRVQNNASLMKNDNFKEADKGIKLGRDEYNAANNELKKLIDTKKQLAEQLMNDNSNTFHIIQTILVISIVVAIVIAIAVSTKIGNKFARSIRTVVDRVSKISNGDLTGEKIFVQSKDEIGELTAGINVMQANLNTLVVNTAQTSEQVSASAEQLSAAAEQSTRTTEQVATISQNSAEGAEKQLQSVSKVSSAIHHLSDSIQHIASNSRDVLTISGKANEATVNGSKTVDHVVQQMSVISKIVEELSRLLLNLDQKSKQIGNITNIITNISEQTNLLALNAAIEAARAGEHGKGFAVVADEVRKLAEESTQSAIQITETLTEIQSETSHAVIYMKDGTEKVNEGITLSNEVNQSFQNIQELISSVSLRVQEVSSSIQEMASVSHHIVKSSEQVKEIAETSVLASQESSAASEEQLATMEEISASAQALSGLAENLQTMISTFKV</sequence>
<dbReference type="Pfam" id="PF00015">
    <property type="entry name" value="MCPsignal"/>
    <property type="match status" value="1"/>
</dbReference>
<dbReference type="SUPFAM" id="SSF58104">
    <property type="entry name" value="Methyl-accepting chemotaxis protein (MCP) signaling domain"/>
    <property type="match status" value="1"/>
</dbReference>
<accession>A0ABT4X3G4</accession>
<dbReference type="PROSITE" id="PS50885">
    <property type="entry name" value="HAMP"/>
    <property type="match status" value="1"/>
</dbReference>